<evidence type="ECO:0000313" key="3">
    <source>
        <dbReference type="Proteomes" id="UP001454036"/>
    </source>
</evidence>
<evidence type="ECO:0000256" key="1">
    <source>
        <dbReference type="SAM" id="MobiDB-lite"/>
    </source>
</evidence>
<name>A0AAV3P9J8_LITER</name>
<protein>
    <submittedName>
        <fullName evidence="2">Uncharacterized protein</fullName>
    </submittedName>
</protein>
<dbReference type="AlphaFoldDB" id="A0AAV3P9J8"/>
<dbReference type="Proteomes" id="UP001454036">
    <property type="component" value="Unassembled WGS sequence"/>
</dbReference>
<feature type="compositionally biased region" description="Basic and acidic residues" evidence="1">
    <location>
        <begin position="56"/>
        <end position="75"/>
    </location>
</feature>
<keyword evidence="3" id="KW-1185">Reference proteome</keyword>
<proteinExistence type="predicted"/>
<organism evidence="2 3">
    <name type="scientific">Lithospermum erythrorhizon</name>
    <name type="common">Purple gromwell</name>
    <name type="synonym">Lithospermum officinale var. erythrorhizon</name>
    <dbReference type="NCBI Taxonomy" id="34254"/>
    <lineage>
        <taxon>Eukaryota</taxon>
        <taxon>Viridiplantae</taxon>
        <taxon>Streptophyta</taxon>
        <taxon>Embryophyta</taxon>
        <taxon>Tracheophyta</taxon>
        <taxon>Spermatophyta</taxon>
        <taxon>Magnoliopsida</taxon>
        <taxon>eudicotyledons</taxon>
        <taxon>Gunneridae</taxon>
        <taxon>Pentapetalae</taxon>
        <taxon>asterids</taxon>
        <taxon>lamiids</taxon>
        <taxon>Boraginales</taxon>
        <taxon>Boraginaceae</taxon>
        <taxon>Boraginoideae</taxon>
        <taxon>Lithospermeae</taxon>
        <taxon>Lithospermum</taxon>
    </lineage>
</organism>
<feature type="region of interest" description="Disordered" evidence="1">
    <location>
        <begin position="56"/>
        <end position="95"/>
    </location>
</feature>
<sequence>MEDRKLLPKPQKLKSLPNRRDQKQYCEYHKDHSHDTNDWRMLKAEIEKLIRRGHLKEFIRREREHSPRPSKDSPRRNAKPRSRSPARVTGRIDTISGGLAGEEILPILGNSTPGEPSIG</sequence>
<reference evidence="2 3" key="1">
    <citation type="submission" date="2024-01" db="EMBL/GenBank/DDBJ databases">
        <title>The complete chloroplast genome sequence of Lithospermum erythrorhizon: insights into the phylogenetic relationship among Boraginaceae species and the maternal lineages of purple gromwells.</title>
        <authorList>
            <person name="Okada T."/>
            <person name="Watanabe K."/>
        </authorList>
    </citation>
    <scope>NUCLEOTIDE SEQUENCE [LARGE SCALE GENOMIC DNA]</scope>
</reference>
<dbReference type="EMBL" id="BAABME010031860">
    <property type="protein sequence ID" value="GAA0147381.1"/>
    <property type="molecule type" value="Genomic_DNA"/>
</dbReference>
<evidence type="ECO:0000313" key="2">
    <source>
        <dbReference type="EMBL" id="GAA0147381.1"/>
    </source>
</evidence>
<comment type="caution">
    <text evidence="2">The sequence shown here is derived from an EMBL/GenBank/DDBJ whole genome shotgun (WGS) entry which is preliminary data.</text>
</comment>
<gene>
    <name evidence="2" type="ORF">LIER_42952</name>
</gene>
<feature type="compositionally biased region" description="Basic and acidic residues" evidence="1">
    <location>
        <begin position="18"/>
        <end position="34"/>
    </location>
</feature>
<feature type="region of interest" description="Disordered" evidence="1">
    <location>
        <begin position="1"/>
        <end position="34"/>
    </location>
</feature>
<accession>A0AAV3P9J8</accession>